<dbReference type="FunFam" id="1.10.10.10:FF:000141">
    <property type="entry name" value="vacuolar protein-sorting-associated protein 25"/>
    <property type="match status" value="1"/>
</dbReference>
<accession>A0A1Q3FFH9</accession>
<comment type="similarity">
    <text evidence="2">Belongs to the VPS25 family.</text>
</comment>
<dbReference type="InterPro" id="IPR008570">
    <property type="entry name" value="ESCRT-II_cplx_Vps25-sub"/>
</dbReference>
<dbReference type="InterPro" id="IPR036388">
    <property type="entry name" value="WH-like_DNA-bd_sf"/>
</dbReference>
<dbReference type="Gene3D" id="1.10.10.570">
    <property type="entry name" value="Winged helix' DNA-binding domain. Chain C. Domain 1"/>
    <property type="match status" value="1"/>
</dbReference>
<dbReference type="AlphaFoldDB" id="A0A1Q3FFH9"/>
<evidence type="ECO:0000256" key="2">
    <source>
        <dbReference type="ARBA" id="ARBA00009674"/>
    </source>
</evidence>
<dbReference type="InterPro" id="IPR036390">
    <property type="entry name" value="WH_DNA-bd_sf"/>
</dbReference>
<evidence type="ECO:0000256" key="3">
    <source>
        <dbReference type="ARBA" id="ARBA00017934"/>
    </source>
</evidence>
<evidence type="ECO:0000313" key="8">
    <source>
        <dbReference type="EMBL" id="JAV26301.1"/>
    </source>
</evidence>
<dbReference type="GO" id="GO:0000814">
    <property type="term" value="C:ESCRT II complex"/>
    <property type="evidence" value="ECO:0007669"/>
    <property type="project" value="InterPro"/>
</dbReference>
<evidence type="ECO:0000256" key="4">
    <source>
        <dbReference type="ARBA" id="ARBA00022448"/>
    </source>
</evidence>
<dbReference type="Pfam" id="PF05871">
    <property type="entry name" value="ESCRT-II"/>
    <property type="match status" value="1"/>
</dbReference>
<dbReference type="GO" id="GO:0043328">
    <property type="term" value="P:protein transport to vacuole involved in ubiquitin-dependent protein catabolic process via the multivesicular body sorting pathway"/>
    <property type="evidence" value="ECO:0007669"/>
    <property type="project" value="TreeGrafter"/>
</dbReference>
<reference evidence="8" key="1">
    <citation type="submission" date="2017-01" db="EMBL/GenBank/DDBJ databases">
        <title>A deep insight into the sialotranscriptome of adult male and female Cluex tarsalis mosquitoes.</title>
        <authorList>
            <person name="Ribeiro J.M."/>
            <person name="Moreira F."/>
            <person name="Bernard K.A."/>
            <person name="Calvo E."/>
        </authorList>
    </citation>
    <scope>NUCLEOTIDE SEQUENCE</scope>
    <source>
        <strain evidence="8">Kern County</strain>
        <tissue evidence="8">Salivary glands</tissue>
    </source>
</reference>
<sequence length="173" mass="20063">MAVYQWPWEYNFPPFFTVQPHSKTKEQQLSTWRTLILGYQKHQRQAILNIAEDGPLFVNETISRKLSPEGRLWLMEELAKSGNAAPVDKRRQQWEIYWHTLDEWATIVHDWATGNGMTNTVCTLFELVAGDSTVGEEFHGLDQDVFKKVLKVLEAKGKCELIAFDDNEGVKFF</sequence>
<dbReference type="GO" id="GO:0042803">
    <property type="term" value="F:protein homodimerization activity"/>
    <property type="evidence" value="ECO:0007669"/>
    <property type="project" value="TreeGrafter"/>
</dbReference>
<evidence type="ECO:0000256" key="5">
    <source>
        <dbReference type="ARBA" id="ARBA00022490"/>
    </source>
</evidence>
<dbReference type="PANTHER" id="PTHR13149:SF0">
    <property type="entry name" value="VACUOLAR PROTEIN-SORTING-ASSOCIATED PROTEIN 25"/>
    <property type="match status" value="1"/>
</dbReference>
<evidence type="ECO:0000256" key="6">
    <source>
        <dbReference type="ARBA" id="ARBA00022927"/>
    </source>
</evidence>
<dbReference type="GO" id="GO:0016236">
    <property type="term" value="P:macroautophagy"/>
    <property type="evidence" value="ECO:0007669"/>
    <property type="project" value="UniProtKB-ARBA"/>
</dbReference>
<dbReference type="InterPro" id="IPR014041">
    <property type="entry name" value="ESCRT-II_cplx_Vps25-sub_N"/>
</dbReference>
<evidence type="ECO:0000256" key="1">
    <source>
        <dbReference type="ARBA" id="ARBA00004496"/>
    </source>
</evidence>
<dbReference type="SUPFAM" id="SSF46785">
    <property type="entry name" value="Winged helix' DNA-binding domain"/>
    <property type="match status" value="2"/>
</dbReference>
<name>A0A1Q3FFH9_CULTA</name>
<comment type="subcellular location">
    <subcellularLocation>
        <location evidence="1">Cytoplasm</location>
    </subcellularLocation>
</comment>
<evidence type="ECO:0000256" key="7">
    <source>
        <dbReference type="ARBA" id="ARBA00030094"/>
    </source>
</evidence>
<keyword evidence="5" id="KW-0963">Cytoplasm</keyword>
<proteinExistence type="inferred from homology"/>
<dbReference type="Gene3D" id="1.10.10.10">
    <property type="entry name" value="Winged helix-like DNA-binding domain superfamily/Winged helix DNA-binding domain"/>
    <property type="match status" value="1"/>
</dbReference>
<dbReference type="GO" id="GO:0005198">
    <property type="term" value="F:structural molecule activity"/>
    <property type="evidence" value="ECO:0007669"/>
    <property type="project" value="TreeGrafter"/>
</dbReference>
<keyword evidence="4" id="KW-0813">Transport</keyword>
<keyword evidence="6" id="KW-0653">Protein transport</keyword>
<dbReference type="EMBL" id="GFDL01008744">
    <property type="protein sequence ID" value="JAV26301.1"/>
    <property type="molecule type" value="Transcribed_RNA"/>
</dbReference>
<dbReference type="FunFam" id="1.10.10.570:FF:000003">
    <property type="entry name" value="Vacuolar protein-sorting-associated protein 25"/>
    <property type="match status" value="1"/>
</dbReference>
<organism evidence="8">
    <name type="scientific">Culex tarsalis</name>
    <name type="common">Encephalitis mosquito</name>
    <dbReference type="NCBI Taxonomy" id="7177"/>
    <lineage>
        <taxon>Eukaryota</taxon>
        <taxon>Metazoa</taxon>
        <taxon>Ecdysozoa</taxon>
        <taxon>Arthropoda</taxon>
        <taxon>Hexapoda</taxon>
        <taxon>Insecta</taxon>
        <taxon>Pterygota</taxon>
        <taxon>Neoptera</taxon>
        <taxon>Endopterygota</taxon>
        <taxon>Diptera</taxon>
        <taxon>Nematocera</taxon>
        <taxon>Culicoidea</taxon>
        <taxon>Culicidae</taxon>
        <taxon>Culicinae</taxon>
        <taxon>Culicini</taxon>
        <taxon>Culex</taxon>
        <taxon>Culex</taxon>
    </lineage>
</organism>
<protein>
    <recommendedName>
        <fullName evidence="3">Vacuolar protein-sorting-associated protein 25</fullName>
    </recommendedName>
    <alternativeName>
        <fullName evidence="7">ESCRT-II complex subunit VPS25</fullName>
    </alternativeName>
</protein>
<dbReference type="PANTHER" id="PTHR13149">
    <property type="entry name" value="VACUOLAR PROTEIN SORTING-ASSOCIATED PROTEIN VPS25"/>
    <property type="match status" value="1"/>
</dbReference>